<name>A0A1Y2H5A3_9FUNG</name>
<evidence type="ECO:0000313" key="2">
    <source>
        <dbReference type="Proteomes" id="UP000193411"/>
    </source>
</evidence>
<keyword evidence="2" id="KW-1185">Reference proteome</keyword>
<dbReference type="AlphaFoldDB" id="A0A1Y2H5A3"/>
<proteinExistence type="predicted"/>
<gene>
    <name evidence="1" type="ORF">BCR44DRAFT_1447987</name>
</gene>
<sequence length="80" mass="8942">MTESPLAEALPRMQQRQRLGQVRLRWATGDGGGCQRSAWSWLLAAGCWLLRDGDPDIDIDAPSQVCVCVCVCECEVWTYI</sequence>
<organism evidence="1 2">
    <name type="scientific">Catenaria anguillulae PL171</name>
    <dbReference type="NCBI Taxonomy" id="765915"/>
    <lineage>
        <taxon>Eukaryota</taxon>
        <taxon>Fungi</taxon>
        <taxon>Fungi incertae sedis</taxon>
        <taxon>Blastocladiomycota</taxon>
        <taxon>Blastocladiomycetes</taxon>
        <taxon>Blastocladiales</taxon>
        <taxon>Catenariaceae</taxon>
        <taxon>Catenaria</taxon>
    </lineage>
</organism>
<accession>A0A1Y2H5A3</accession>
<comment type="caution">
    <text evidence="1">The sequence shown here is derived from an EMBL/GenBank/DDBJ whole genome shotgun (WGS) entry which is preliminary data.</text>
</comment>
<evidence type="ECO:0000313" key="1">
    <source>
        <dbReference type="EMBL" id="ORZ29750.1"/>
    </source>
</evidence>
<dbReference type="Proteomes" id="UP000193411">
    <property type="component" value="Unassembled WGS sequence"/>
</dbReference>
<protein>
    <submittedName>
        <fullName evidence="1">Uncharacterized protein</fullName>
    </submittedName>
</protein>
<reference evidence="1 2" key="1">
    <citation type="submission" date="2016-07" db="EMBL/GenBank/DDBJ databases">
        <title>Pervasive Adenine N6-methylation of Active Genes in Fungi.</title>
        <authorList>
            <consortium name="DOE Joint Genome Institute"/>
            <person name="Mondo S.J."/>
            <person name="Dannebaum R.O."/>
            <person name="Kuo R.C."/>
            <person name="Labutti K."/>
            <person name="Haridas S."/>
            <person name="Kuo A."/>
            <person name="Salamov A."/>
            <person name="Ahrendt S.R."/>
            <person name="Lipzen A."/>
            <person name="Sullivan W."/>
            <person name="Andreopoulos W.B."/>
            <person name="Clum A."/>
            <person name="Lindquist E."/>
            <person name="Daum C."/>
            <person name="Ramamoorthy G.K."/>
            <person name="Gryganskyi A."/>
            <person name="Culley D."/>
            <person name="Magnuson J.K."/>
            <person name="James T.Y."/>
            <person name="O'Malley M.A."/>
            <person name="Stajich J.E."/>
            <person name="Spatafora J.W."/>
            <person name="Visel A."/>
            <person name="Grigoriev I.V."/>
        </authorList>
    </citation>
    <scope>NUCLEOTIDE SEQUENCE [LARGE SCALE GENOMIC DNA]</scope>
    <source>
        <strain evidence="1 2">PL171</strain>
    </source>
</reference>
<dbReference type="EMBL" id="MCFL01000131">
    <property type="protein sequence ID" value="ORZ29750.1"/>
    <property type="molecule type" value="Genomic_DNA"/>
</dbReference>